<feature type="region of interest" description="Disordered" evidence="2">
    <location>
        <begin position="1"/>
        <end position="93"/>
    </location>
</feature>
<dbReference type="RefSeq" id="WP_249478441.1">
    <property type="nucleotide sequence ID" value="NZ_CP097218.1"/>
</dbReference>
<organism evidence="3 4">
    <name type="scientific">Brachybacterium kimchii</name>
    <dbReference type="NCBI Taxonomy" id="2942909"/>
    <lineage>
        <taxon>Bacteria</taxon>
        <taxon>Bacillati</taxon>
        <taxon>Actinomycetota</taxon>
        <taxon>Actinomycetes</taxon>
        <taxon>Micrococcales</taxon>
        <taxon>Dermabacteraceae</taxon>
        <taxon>Brachybacterium</taxon>
    </lineage>
</organism>
<accession>A0ABY4N7A8</accession>
<feature type="repeat" description="TPR" evidence="1">
    <location>
        <begin position="80"/>
        <end position="113"/>
    </location>
</feature>
<keyword evidence="1" id="KW-0802">TPR repeat</keyword>
<name>A0ABY4N7A8_9MICO</name>
<feature type="compositionally biased region" description="Low complexity" evidence="2">
    <location>
        <begin position="17"/>
        <end position="37"/>
    </location>
</feature>
<sequence>MGFFDRLLGTRPRTSTDDAAGSADADAADTADAASELTDAEREQTTARIAEIDAELASAPDPSAASSPSSPSSPSTADPADLHEELGTLHERLGDTGAAIASFEASLEARPRYGTSYNRLMDLYNTRRAQAASAGDGAAINQWMSKIDALLATSKRIMRENY</sequence>
<evidence type="ECO:0000256" key="2">
    <source>
        <dbReference type="SAM" id="MobiDB-lite"/>
    </source>
</evidence>
<dbReference type="EMBL" id="CP097218">
    <property type="protein sequence ID" value="UQN29239.1"/>
    <property type="molecule type" value="Genomic_DNA"/>
</dbReference>
<feature type="compositionally biased region" description="Low complexity" evidence="2">
    <location>
        <begin position="57"/>
        <end position="79"/>
    </location>
</feature>
<dbReference type="SUPFAM" id="SSF48452">
    <property type="entry name" value="TPR-like"/>
    <property type="match status" value="1"/>
</dbReference>
<evidence type="ECO:0000313" key="3">
    <source>
        <dbReference type="EMBL" id="UQN29239.1"/>
    </source>
</evidence>
<evidence type="ECO:0000256" key="1">
    <source>
        <dbReference type="PROSITE-ProRule" id="PRU00339"/>
    </source>
</evidence>
<reference evidence="3" key="1">
    <citation type="submission" date="2022-05" db="EMBL/GenBank/DDBJ databases">
        <title>Genomic analysis of Brachybacterium sp. CBA3104.</title>
        <authorList>
            <person name="Roh S.W."/>
            <person name="Kim Y.B."/>
            <person name="Kim Y."/>
        </authorList>
    </citation>
    <scope>NUCLEOTIDE SEQUENCE</scope>
    <source>
        <strain evidence="3">CBA3104</strain>
    </source>
</reference>
<feature type="compositionally biased region" description="Basic and acidic residues" evidence="2">
    <location>
        <begin position="80"/>
        <end position="93"/>
    </location>
</feature>
<dbReference type="Proteomes" id="UP001055868">
    <property type="component" value="Chromosome"/>
</dbReference>
<evidence type="ECO:0000313" key="4">
    <source>
        <dbReference type="Proteomes" id="UP001055868"/>
    </source>
</evidence>
<dbReference type="InterPro" id="IPR011990">
    <property type="entry name" value="TPR-like_helical_dom_sf"/>
</dbReference>
<keyword evidence="4" id="KW-1185">Reference proteome</keyword>
<proteinExistence type="predicted"/>
<protein>
    <recommendedName>
        <fullName evidence="5">Tetratricopeptide repeat protein</fullName>
    </recommendedName>
</protein>
<dbReference type="PROSITE" id="PS50005">
    <property type="entry name" value="TPR"/>
    <property type="match status" value="1"/>
</dbReference>
<evidence type="ECO:0008006" key="5">
    <source>
        <dbReference type="Google" id="ProtNLM"/>
    </source>
</evidence>
<dbReference type="Gene3D" id="1.25.40.10">
    <property type="entry name" value="Tetratricopeptide repeat domain"/>
    <property type="match status" value="1"/>
</dbReference>
<dbReference type="InterPro" id="IPR019734">
    <property type="entry name" value="TPR_rpt"/>
</dbReference>
<gene>
    <name evidence="3" type="ORF">M4486_16645</name>
</gene>